<dbReference type="Proteomes" id="UP000030693">
    <property type="component" value="Unassembled WGS sequence"/>
</dbReference>
<reference evidence="1" key="1">
    <citation type="submission" date="2013-04" db="EMBL/GenBank/DDBJ databases">
        <title>The Genome Sequence of Fonticula alba ATCC 38817.</title>
        <authorList>
            <consortium name="The Broad Institute Genomics Platform"/>
            <person name="Russ C."/>
            <person name="Cuomo C."/>
            <person name="Burger G."/>
            <person name="Gray M.W."/>
            <person name="Holland P.W.H."/>
            <person name="King N."/>
            <person name="Lang F.B.F."/>
            <person name="Roger A.J."/>
            <person name="Ruiz-Trillo I."/>
            <person name="Brown M."/>
            <person name="Walker B."/>
            <person name="Young S."/>
            <person name="Zeng Q."/>
            <person name="Gargeya S."/>
            <person name="Fitzgerald M."/>
            <person name="Haas B."/>
            <person name="Abouelleil A."/>
            <person name="Allen A.W."/>
            <person name="Alvarado L."/>
            <person name="Arachchi H.M."/>
            <person name="Berlin A.M."/>
            <person name="Chapman S.B."/>
            <person name="Gainer-Dewar J."/>
            <person name="Goldberg J."/>
            <person name="Griggs A."/>
            <person name="Gujja S."/>
            <person name="Hansen M."/>
            <person name="Howarth C."/>
            <person name="Imamovic A."/>
            <person name="Ireland A."/>
            <person name="Larimer J."/>
            <person name="McCowan C."/>
            <person name="Murphy C."/>
            <person name="Pearson M."/>
            <person name="Poon T.W."/>
            <person name="Priest M."/>
            <person name="Roberts A."/>
            <person name="Saif S."/>
            <person name="Shea T."/>
            <person name="Sisk P."/>
            <person name="Sykes S."/>
            <person name="Wortman J."/>
            <person name="Nusbaum C."/>
            <person name="Birren B."/>
        </authorList>
    </citation>
    <scope>NUCLEOTIDE SEQUENCE [LARGE SCALE GENOMIC DNA]</scope>
    <source>
        <strain evidence="1">ATCC 38817</strain>
    </source>
</reference>
<evidence type="ECO:0000313" key="2">
    <source>
        <dbReference type="Proteomes" id="UP000030693"/>
    </source>
</evidence>
<feature type="non-terminal residue" evidence="1">
    <location>
        <position position="131"/>
    </location>
</feature>
<protein>
    <submittedName>
        <fullName evidence="1">Uncharacterized protein</fullName>
    </submittedName>
</protein>
<dbReference type="GeneID" id="20531043"/>
<gene>
    <name evidence="1" type="ORF">H696_06318</name>
</gene>
<dbReference type="AlphaFoldDB" id="A0A058YZ29"/>
<sequence>MLKYLYNLAAPAAPADTSNTVLPYDEYAGAAGPPSSTYPSLNGSPLHASTLVFSVSALSKSLQQKPCSQASAALPVAPNNALTSASLCGSCSTSRSVSRSGSHSSFRSDEFVSDRRWLFRDVSFTIDNHSP</sequence>
<dbReference type="EMBL" id="KB932265">
    <property type="protein sequence ID" value="KCV67260.1"/>
    <property type="molecule type" value="Genomic_DNA"/>
</dbReference>
<name>A0A058YZ29_FONAL</name>
<organism evidence="1">
    <name type="scientific">Fonticula alba</name>
    <name type="common">Slime mold</name>
    <dbReference type="NCBI Taxonomy" id="691883"/>
    <lineage>
        <taxon>Eukaryota</taxon>
        <taxon>Rotosphaerida</taxon>
        <taxon>Fonticulaceae</taxon>
        <taxon>Fonticula</taxon>
    </lineage>
</organism>
<evidence type="ECO:0000313" key="1">
    <source>
        <dbReference type="EMBL" id="KCV67260.1"/>
    </source>
</evidence>
<dbReference type="RefSeq" id="XP_009498335.1">
    <property type="nucleotide sequence ID" value="XM_009500060.1"/>
</dbReference>
<accession>A0A058YZ29</accession>
<proteinExistence type="predicted"/>
<keyword evidence="2" id="KW-1185">Reference proteome</keyword>